<dbReference type="AlphaFoldDB" id="A0AAP1YCR6"/>
<evidence type="ECO:0000313" key="5">
    <source>
        <dbReference type="Proteomes" id="UP000664048"/>
    </source>
</evidence>
<feature type="transmembrane region" description="Helical" evidence="1">
    <location>
        <begin position="37"/>
        <end position="59"/>
    </location>
</feature>
<comment type="caution">
    <text evidence="2">The sequence shown here is derived from an EMBL/GenBank/DDBJ whole genome shotgun (WGS) entry which is preliminary data.</text>
</comment>
<reference evidence="3 5" key="2">
    <citation type="submission" date="2021-03" db="EMBL/GenBank/DDBJ databases">
        <title>Clinical course, treatment and visual outcome of an outbreak of Burkholderia contaminans endophthalmitis following cataract surgery.</title>
        <authorList>
            <person name="Lind C."/>
            <person name="Olsen K."/>
            <person name="Angelsen N.K."/>
            <person name="Krefting E.A."/>
            <person name="Fossen K."/>
            <person name="Gravningen K."/>
            <person name="Depoorter E."/>
            <person name="Vandamme P."/>
            <person name="Bertelsen G."/>
        </authorList>
    </citation>
    <scope>NUCLEOTIDE SEQUENCE [LARGE SCALE GENOMIC DNA]</scope>
    <source>
        <strain evidence="3 5">51242556</strain>
    </source>
</reference>
<gene>
    <name evidence="3" type="ORF">J4M89_25895</name>
    <name evidence="2" type="ORF">JIN94_18930</name>
</gene>
<dbReference type="RefSeq" id="WP_174956815.1">
    <property type="nucleotide sequence ID" value="NZ_JAENHZ010000008.1"/>
</dbReference>
<evidence type="ECO:0000313" key="2">
    <source>
        <dbReference type="EMBL" id="MBK1931964.1"/>
    </source>
</evidence>
<feature type="transmembrane region" description="Helical" evidence="1">
    <location>
        <begin position="12"/>
        <end position="31"/>
    </location>
</feature>
<reference evidence="2" key="1">
    <citation type="submission" date="2021-01" db="EMBL/GenBank/DDBJ databases">
        <title>Outbreak of Burkholderia contaminns endophthalmitis traced to a clinical ventilation system.</title>
        <authorList>
            <person name="Lipuma J."/>
            <person name="Spilker T."/>
            <person name="Kratholm J."/>
        </authorList>
    </citation>
    <scope>NUCLEOTIDE SEQUENCE</scope>
    <source>
        <strain evidence="2">HI4954</strain>
    </source>
</reference>
<evidence type="ECO:0000256" key="1">
    <source>
        <dbReference type="SAM" id="Phobius"/>
    </source>
</evidence>
<protein>
    <submittedName>
        <fullName evidence="2">Uncharacterized protein</fullName>
    </submittedName>
</protein>
<dbReference type="Proteomes" id="UP000611459">
    <property type="component" value="Unassembled WGS sequence"/>
</dbReference>
<dbReference type="Proteomes" id="UP000664048">
    <property type="component" value="Unassembled WGS sequence"/>
</dbReference>
<keyword evidence="1" id="KW-1133">Transmembrane helix</keyword>
<name>A0AAP1YCR6_9BURK</name>
<organism evidence="2 4">
    <name type="scientific">Burkholderia contaminans</name>
    <dbReference type="NCBI Taxonomy" id="488447"/>
    <lineage>
        <taxon>Bacteria</taxon>
        <taxon>Pseudomonadati</taxon>
        <taxon>Pseudomonadota</taxon>
        <taxon>Betaproteobacteria</taxon>
        <taxon>Burkholderiales</taxon>
        <taxon>Burkholderiaceae</taxon>
        <taxon>Burkholderia</taxon>
        <taxon>Burkholderia cepacia complex</taxon>
    </lineage>
</organism>
<dbReference type="EMBL" id="JAENIB010000007">
    <property type="protein sequence ID" value="MBK1931964.1"/>
    <property type="molecule type" value="Genomic_DNA"/>
</dbReference>
<feature type="transmembrane region" description="Helical" evidence="1">
    <location>
        <begin position="66"/>
        <end position="85"/>
    </location>
</feature>
<keyword evidence="5" id="KW-1185">Reference proteome</keyword>
<dbReference type="EMBL" id="JAGEMX010000009">
    <property type="protein sequence ID" value="MBO1832825.1"/>
    <property type="molecule type" value="Genomic_DNA"/>
</dbReference>
<keyword evidence="1" id="KW-0472">Membrane</keyword>
<evidence type="ECO:0000313" key="4">
    <source>
        <dbReference type="Proteomes" id="UP000611459"/>
    </source>
</evidence>
<feature type="transmembrane region" description="Helical" evidence="1">
    <location>
        <begin position="97"/>
        <end position="120"/>
    </location>
</feature>
<accession>A0AAP1YCR6</accession>
<proteinExistence type="predicted"/>
<sequence length="128" mass="12883">MNRTNASNPITGLFGGAIIGAIIAVVIGTLIQSMTAFAAIVPPFAGGLAILFLVMASGIGYSTGKFGGLIVPGAFFVFGGFGILMVNQVDNPSATMIALIGMFPWLFVGASFVAVVINLASSGGDRPA</sequence>
<keyword evidence="1" id="KW-0812">Transmembrane</keyword>
<evidence type="ECO:0000313" key="3">
    <source>
        <dbReference type="EMBL" id="MBO1832825.1"/>
    </source>
</evidence>